<dbReference type="InterPro" id="IPR044813">
    <property type="entry name" value="ACP_chloroplastic"/>
</dbReference>
<evidence type="ECO:0000256" key="2">
    <source>
        <dbReference type="ARBA" id="ARBA00009182"/>
    </source>
</evidence>
<comment type="subcellular location">
    <subcellularLocation>
        <location evidence="1">Cytoplasm</location>
        <location evidence="1">Cytosol</location>
    </subcellularLocation>
</comment>
<dbReference type="InterPro" id="IPR016102">
    <property type="entry name" value="Succinyl-CoA_synth-like"/>
</dbReference>
<accession>A0A9R0JL45</accession>
<name>A0A9R0JL45_SPIOL</name>
<evidence type="ECO:0000313" key="7">
    <source>
        <dbReference type="RefSeq" id="XP_056687741.1"/>
    </source>
</evidence>
<proteinExistence type="inferred from homology"/>
<dbReference type="Gene3D" id="3.40.50.261">
    <property type="entry name" value="Succinyl-CoA synthetase domains"/>
    <property type="match status" value="1"/>
</dbReference>
<comment type="subunit">
    <text evidence="3">Heterooctamer of 4 alpha and 4 beta chains.</text>
</comment>
<evidence type="ECO:0000256" key="4">
    <source>
        <dbReference type="SAM" id="MobiDB-lite"/>
    </source>
</evidence>
<feature type="region of interest" description="Disordered" evidence="4">
    <location>
        <begin position="1"/>
        <end position="25"/>
    </location>
</feature>
<comment type="similarity">
    <text evidence="2">Belongs to the succinate/malate CoA ligase beta subunit family.</text>
</comment>
<evidence type="ECO:0000313" key="6">
    <source>
        <dbReference type="Proteomes" id="UP000813463"/>
    </source>
</evidence>
<gene>
    <name evidence="7 8" type="primary">LOC110778038</name>
</gene>
<dbReference type="SUPFAM" id="SSF52210">
    <property type="entry name" value="Succinyl-CoA synthetase domains"/>
    <property type="match status" value="1"/>
</dbReference>
<evidence type="ECO:0000256" key="3">
    <source>
        <dbReference type="ARBA" id="ARBA00011412"/>
    </source>
</evidence>
<sequence>MDLDDSGPAVMNRSSGDESGLKISLTPRTMPRSHQCHYSLERKSPVMPRGLSVSCAAKPKMVTEVSDIVKSQLVLAEDAKVTGETKFSEIGADSLDTTSASLKFTVLNPKGRIWTMVAGGGASVIYADTVGGLG</sequence>
<dbReference type="Gene3D" id="1.10.1200.10">
    <property type="entry name" value="ACP-like"/>
    <property type="match status" value="1"/>
</dbReference>
<dbReference type="Pfam" id="PF16114">
    <property type="entry name" value="Citrate_bind"/>
    <property type="match status" value="1"/>
</dbReference>
<reference evidence="7 8" key="2">
    <citation type="submission" date="2025-05" db="UniProtKB">
        <authorList>
            <consortium name="RefSeq"/>
        </authorList>
    </citation>
    <scope>IDENTIFICATION</scope>
    <source>
        <tissue evidence="7 8">Leaf</tissue>
    </source>
</reference>
<dbReference type="GO" id="GO:0005829">
    <property type="term" value="C:cytosol"/>
    <property type="evidence" value="ECO:0007669"/>
    <property type="project" value="UniProtKB-SubCell"/>
</dbReference>
<evidence type="ECO:0000259" key="5">
    <source>
        <dbReference type="Pfam" id="PF16114"/>
    </source>
</evidence>
<dbReference type="GeneID" id="110778038"/>
<dbReference type="PANTHER" id="PTHR46153">
    <property type="entry name" value="ACYL CARRIER PROTEIN"/>
    <property type="match status" value="1"/>
</dbReference>
<dbReference type="GO" id="GO:0000036">
    <property type="term" value="F:acyl carrier activity"/>
    <property type="evidence" value="ECO:0007669"/>
    <property type="project" value="InterPro"/>
</dbReference>
<evidence type="ECO:0000313" key="8">
    <source>
        <dbReference type="RefSeq" id="XP_056687742.1"/>
    </source>
</evidence>
<dbReference type="AlphaFoldDB" id="A0A9R0JL45"/>
<reference evidence="6" key="1">
    <citation type="journal article" date="2021" name="Nat. Commun.">
        <title>Genomic analyses provide insights into spinach domestication and the genetic basis of agronomic traits.</title>
        <authorList>
            <person name="Cai X."/>
            <person name="Sun X."/>
            <person name="Xu C."/>
            <person name="Sun H."/>
            <person name="Wang X."/>
            <person name="Ge C."/>
            <person name="Zhang Z."/>
            <person name="Wang Q."/>
            <person name="Fei Z."/>
            <person name="Jiao C."/>
            <person name="Wang Q."/>
        </authorList>
    </citation>
    <scope>NUCLEOTIDE SEQUENCE [LARGE SCALE GENOMIC DNA]</scope>
    <source>
        <strain evidence="6">cv. Varoflay</strain>
    </source>
</reference>
<dbReference type="InterPro" id="IPR032263">
    <property type="entry name" value="Citrate-bd"/>
</dbReference>
<feature type="domain" description="ATP-citrate synthase citrate-binding" evidence="5">
    <location>
        <begin position="96"/>
        <end position="134"/>
    </location>
</feature>
<organism evidence="6 8">
    <name type="scientific">Spinacia oleracea</name>
    <name type="common">Spinach</name>
    <dbReference type="NCBI Taxonomy" id="3562"/>
    <lineage>
        <taxon>Eukaryota</taxon>
        <taxon>Viridiplantae</taxon>
        <taxon>Streptophyta</taxon>
        <taxon>Embryophyta</taxon>
        <taxon>Tracheophyta</taxon>
        <taxon>Spermatophyta</taxon>
        <taxon>Magnoliopsida</taxon>
        <taxon>eudicotyledons</taxon>
        <taxon>Gunneridae</taxon>
        <taxon>Pentapetalae</taxon>
        <taxon>Caryophyllales</taxon>
        <taxon>Chenopodiaceae</taxon>
        <taxon>Chenopodioideae</taxon>
        <taxon>Anserineae</taxon>
        <taxon>Spinacia</taxon>
    </lineage>
</organism>
<dbReference type="PANTHER" id="PTHR46153:SF20">
    <property type="entry name" value="ACYL CARRIER PROTEIN 2, CHLOROPLASTIC-RELATED"/>
    <property type="match status" value="1"/>
</dbReference>
<dbReference type="RefSeq" id="XP_056687742.1">
    <property type="nucleotide sequence ID" value="XM_056831764.1"/>
</dbReference>
<protein>
    <submittedName>
        <fullName evidence="7 8">Acyl carrier protein SF2, chloroplastic isoform X2</fullName>
    </submittedName>
</protein>
<keyword evidence="6" id="KW-1185">Reference proteome</keyword>
<evidence type="ECO:0000256" key="1">
    <source>
        <dbReference type="ARBA" id="ARBA00004514"/>
    </source>
</evidence>
<dbReference type="RefSeq" id="XP_056687741.1">
    <property type="nucleotide sequence ID" value="XM_056831763.1"/>
</dbReference>
<dbReference type="InterPro" id="IPR036736">
    <property type="entry name" value="ACP-like_sf"/>
</dbReference>
<dbReference type="Proteomes" id="UP000813463">
    <property type="component" value="Chromosome 6"/>
</dbReference>